<dbReference type="EMBL" id="CAMPGE010012616">
    <property type="protein sequence ID" value="CAI2371387.1"/>
    <property type="molecule type" value="Genomic_DNA"/>
</dbReference>
<dbReference type="SUPFAM" id="SSF57850">
    <property type="entry name" value="RING/U-box"/>
    <property type="match status" value="1"/>
</dbReference>
<keyword evidence="1" id="KW-0479">Metal-binding</keyword>
<dbReference type="GO" id="GO:0046621">
    <property type="term" value="P:negative regulation of organ growth"/>
    <property type="evidence" value="ECO:0007669"/>
    <property type="project" value="InterPro"/>
</dbReference>
<feature type="compositionally biased region" description="Basic and acidic residues" evidence="2">
    <location>
        <begin position="174"/>
        <end position="183"/>
    </location>
</feature>
<dbReference type="Proteomes" id="UP001295684">
    <property type="component" value="Unassembled WGS sequence"/>
</dbReference>
<keyword evidence="1" id="KW-0862">Zinc</keyword>
<dbReference type="CDD" id="cd16448">
    <property type="entry name" value="RING-H2"/>
    <property type="match status" value="1"/>
</dbReference>
<dbReference type="GO" id="GO:0004842">
    <property type="term" value="F:ubiquitin-protein transferase activity"/>
    <property type="evidence" value="ECO:0007669"/>
    <property type="project" value="InterPro"/>
</dbReference>
<evidence type="ECO:0000313" key="4">
    <source>
        <dbReference type="EMBL" id="CAI2371387.1"/>
    </source>
</evidence>
<feature type="domain" description="RING-type" evidence="3">
    <location>
        <begin position="289"/>
        <end position="329"/>
    </location>
</feature>
<feature type="compositionally biased region" description="Acidic residues" evidence="2">
    <location>
        <begin position="184"/>
        <end position="194"/>
    </location>
</feature>
<keyword evidence="5" id="KW-1185">Reference proteome</keyword>
<dbReference type="Gene3D" id="3.30.40.10">
    <property type="entry name" value="Zinc/RING finger domain, C3HC4 (zinc finger)"/>
    <property type="match status" value="1"/>
</dbReference>
<organism evidence="4 5">
    <name type="scientific">Euplotes crassus</name>
    <dbReference type="NCBI Taxonomy" id="5936"/>
    <lineage>
        <taxon>Eukaryota</taxon>
        <taxon>Sar</taxon>
        <taxon>Alveolata</taxon>
        <taxon>Ciliophora</taxon>
        <taxon>Intramacronucleata</taxon>
        <taxon>Spirotrichea</taxon>
        <taxon>Hypotrichia</taxon>
        <taxon>Euplotida</taxon>
        <taxon>Euplotidae</taxon>
        <taxon>Moneuplotes</taxon>
    </lineage>
</organism>
<dbReference type="GO" id="GO:0008270">
    <property type="term" value="F:zinc ion binding"/>
    <property type="evidence" value="ECO:0007669"/>
    <property type="project" value="UniProtKB-KW"/>
</dbReference>
<dbReference type="GO" id="GO:0016567">
    <property type="term" value="P:protein ubiquitination"/>
    <property type="evidence" value="ECO:0007669"/>
    <property type="project" value="InterPro"/>
</dbReference>
<feature type="region of interest" description="Disordered" evidence="2">
    <location>
        <begin position="174"/>
        <end position="198"/>
    </location>
</feature>
<evidence type="ECO:0000313" key="5">
    <source>
        <dbReference type="Proteomes" id="UP001295684"/>
    </source>
</evidence>
<dbReference type="PROSITE" id="PS50330">
    <property type="entry name" value="UIM"/>
    <property type="match status" value="1"/>
</dbReference>
<evidence type="ECO:0000256" key="2">
    <source>
        <dbReference type="SAM" id="MobiDB-lite"/>
    </source>
</evidence>
<name>A0AAD1UMD1_EUPCR</name>
<dbReference type="InterPro" id="IPR033276">
    <property type="entry name" value="BB"/>
</dbReference>
<reference evidence="4" key="1">
    <citation type="submission" date="2023-07" db="EMBL/GenBank/DDBJ databases">
        <authorList>
            <consortium name="AG Swart"/>
            <person name="Singh M."/>
            <person name="Singh A."/>
            <person name="Seah K."/>
            <person name="Emmerich C."/>
        </authorList>
    </citation>
    <scope>NUCLEOTIDE SEQUENCE</scope>
    <source>
        <strain evidence="4">DP1</strain>
    </source>
</reference>
<accession>A0AAD1UMD1</accession>
<evidence type="ECO:0000259" key="3">
    <source>
        <dbReference type="PROSITE" id="PS50089"/>
    </source>
</evidence>
<dbReference type="PANTHER" id="PTHR46400">
    <property type="entry name" value="RING/U-BOX SUPERFAMILY PROTEIN"/>
    <property type="match status" value="1"/>
</dbReference>
<dbReference type="SMART" id="SM00184">
    <property type="entry name" value="RING"/>
    <property type="match status" value="1"/>
</dbReference>
<proteinExistence type="predicted"/>
<keyword evidence="1" id="KW-0863">Zinc-finger</keyword>
<dbReference type="InterPro" id="IPR001841">
    <property type="entry name" value="Znf_RING"/>
</dbReference>
<protein>
    <recommendedName>
        <fullName evidence="3">RING-type domain-containing protein</fullName>
    </recommendedName>
</protein>
<dbReference type="InterPro" id="IPR003903">
    <property type="entry name" value="UIM_dom"/>
</dbReference>
<evidence type="ECO:0000256" key="1">
    <source>
        <dbReference type="PROSITE-ProRule" id="PRU00175"/>
    </source>
</evidence>
<dbReference type="PROSITE" id="PS50089">
    <property type="entry name" value="ZF_RING_2"/>
    <property type="match status" value="1"/>
</dbReference>
<dbReference type="AlphaFoldDB" id="A0AAD1UMD1"/>
<gene>
    <name evidence="4" type="ORF">ECRASSUSDP1_LOCUS12709</name>
</gene>
<dbReference type="PANTHER" id="PTHR46400:SF5">
    <property type="entry name" value="RING-TYPE DOMAIN-CONTAINING PROTEIN"/>
    <property type="match status" value="1"/>
</dbReference>
<dbReference type="Pfam" id="PF13639">
    <property type="entry name" value="zf-RING_2"/>
    <property type="match status" value="1"/>
</dbReference>
<sequence>MEGRPKLSFKPKAHKFGNKMIFKKKTVENSRKQYRMNSLNKPPKEISQKFSYGIEGINYSKKKEYDQYEFDLEESKEKVDPYKPSRRNIFKKEKFDIHNLEDTYEKYSSQHDQYTDREDQQVDALHQRVQELEEALGTRDLEIKRIKMQNQRLLKERDLMQNKLKKLIREDKKKELDRRAQMEREEDEDDDDEEHNGNSEALQRNILDMLMRAQMQDHVMQSNMEQQREQEMIEKAIQESLKENPNPDVMNYEQLQELEERIGSVSKGFSDAEISLIPKMVCNSTKEDCSVCLDKIKIGEEIKRLSCGHEFHSDCINECFKNTKKCPYCMDEHQLDG</sequence>
<comment type="caution">
    <text evidence="4">The sequence shown here is derived from an EMBL/GenBank/DDBJ whole genome shotgun (WGS) entry which is preliminary data.</text>
</comment>
<dbReference type="InterPro" id="IPR013083">
    <property type="entry name" value="Znf_RING/FYVE/PHD"/>
</dbReference>